<protein>
    <recommendedName>
        <fullName evidence="5">Fe2OG dioxygenase domain-containing protein</fullName>
    </recommendedName>
</protein>
<dbReference type="GO" id="GO:0016491">
    <property type="term" value="F:oxidoreductase activity"/>
    <property type="evidence" value="ECO:0007669"/>
    <property type="project" value="UniProtKB-KW"/>
</dbReference>
<organism evidence="6">
    <name type="scientific">Picea sitchensis</name>
    <name type="common">Sitka spruce</name>
    <name type="synonym">Pinus sitchensis</name>
    <dbReference type="NCBI Taxonomy" id="3332"/>
    <lineage>
        <taxon>Eukaryota</taxon>
        <taxon>Viridiplantae</taxon>
        <taxon>Streptophyta</taxon>
        <taxon>Embryophyta</taxon>
        <taxon>Tracheophyta</taxon>
        <taxon>Spermatophyta</taxon>
        <taxon>Pinopsida</taxon>
        <taxon>Pinidae</taxon>
        <taxon>Conifers I</taxon>
        <taxon>Pinales</taxon>
        <taxon>Pinaceae</taxon>
        <taxon>Picea</taxon>
    </lineage>
</organism>
<accession>D5ADL4</accession>
<dbReference type="SUPFAM" id="SSF51197">
    <property type="entry name" value="Clavaminate synthase-like"/>
    <property type="match status" value="1"/>
</dbReference>
<dbReference type="PROSITE" id="PS51471">
    <property type="entry name" value="FE2OG_OXY"/>
    <property type="match status" value="1"/>
</dbReference>
<evidence type="ECO:0000256" key="1">
    <source>
        <dbReference type="ARBA" id="ARBA00008056"/>
    </source>
</evidence>
<sequence>MKDIGLKFFECPLEEKLQYACKSGSAASEGYGSRMLVKDDQVLDWRDYFDHHTLPLSRKNPCRWPHHPPSYRETVQKYSEQMKLLAQRLLTVISESIGLPSSYIQEVIGEPYQNITISYYPPCPQPELTLGLQAHSDMGAITLLIQDEVGGLQVLKDGQWITVQPLPDAIVVNLGDQTQILTNGAYKSVEHRAIVNALRARLSVATFYDPSKQTRICPAPELATKDSPPRYREVIYGDYVSAWYTKGPEGKRNIDRLAVDS</sequence>
<evidence type="ECO:0000259" key="5">
    <source>
        <dbReference type="PROSITE" id="PS51471"/>
    </source>
</evidence>
<evidence type="ECO:0000256" key="4">
    <source>
        <dbReference type="RuleBase" id="RU003682"/>
    </source>
</evidence>
<dbReference type="InterPro" id="IPR027443">
    <property type="entry name" value="IPNS-like_sf"/>
</dbReference>
<keyword evidence="2 4" id="KW-0479">Metal-binding</keyword>
<proteinExistence type="evidence at transcript level"/>
<dbReference type="AlphaFoldDB" id="D5ADL4"/>
<keyword evidence="4" id="KW-0560">Oxidoreductase</keyword>
<dbReference type="InterPro" id="IPR026992">
    <property type="entry name" value="DIOX_N"/>
</dbReference>
<comment type="similarity">
    <text evidence="1 4">Belongs to the iron/ascorbate-dependent oxidoreductase family.</text>
</comment>
<evidence type="ECO:0000256" key="3">
    <source>
        <dbReference type="ARBA" id="ARBA00023004"/>
    </source>
</evidence>
<dbReference type="InterPro" id="IPR005123">
    <property type="entry name" value="Oxoglu/Fe-dep_dioxygenase_dom"/>
</dbReference>
<feature type="domain" description="Fe2OG dioxygenase" evidence="5">
    <location>
        <begin position="110"/>
        <end position="210"/>
    </location>
</feature>
<dbReference type="PANTHER" id="PTHR47991">
    <property type="entry name" value="OXOGLUTARATE/IRON-DEPENDENT DIOXYGENASE"/>
    <property type="match status" value="1"/>
</dbReference>
<reference evidence="6" key="1">
    <citation type="submission" date="2010-04" db="EMBL/GenBank/DDBJ databases">
        <authorList>
            <person name="Reid K.E."/>
            <person name="Liao N."/>
            <person name="Chan S."/>
            <person name="Docking R."/>
            <person name="Taylor G."/>
            <person name="Moore R."/>
            <person name="Mayo M."/>
            <person name="Munro S."/>
            <person name="King J."/>
            <person name="Yanchuk A."/>
            <person name="Holt R."/>
            <person name="Jones S."/>
            <person name="Marra M."/>
            <person name="Ritland C.E."/>
            <person name="Ritland K."/>
            <person name="Bohlmann J."/>
        </authorList>
    </citation>
    <scope>NUCLEOTIDE SEQUENCE</scope>
    <source>
        <tissue evidence="6">Bud</tissue>
    </source>
</reference>
<evidence type="ECO:0000256" key="2">
    <source>
        <dbReference type="ARBA" id="ARBA00022723"/>
    </source>
</evidence>
<name>D5ADL4_PICSI</name>
<dbReference type="InterPro" id="IPR044861">
    <property type="entry name" value="IPNS-like_FE2OG_OXY"/>
</dbReference>
<dbReference type="Pfam" id="PF14226">
    <property type="entry name" value="DIOX_N"/>
    <property type="match status" value="1"/>
</dbReference>
<dbReference type="InterPro" id="IPR050295">
    <property type="entry name" value="Plant_2OG-oxidoreductases"/>
</dbReference>
<dbReference type="EMBL" id="BT124381">
    <property type="protein sequence ID" value="ADE77633.1"/>
    <property type="molecule type" value="mRNA"/>
</dbReference>
<dbReference type="Pfam" id="PF03171">
    <property type="entry name" value="2OG-FeII_Oxy"/>
    <property type="match status" value="1"/>
</dbReference>
<dbReference type="GO" id="GO:0046872">
    <property type="term" value="F:metal ion binding"/>
    <property type="evidence" value="ECO:0007669"/>
    <property type="project" value="UniProtKB-KW"/>
</dbReference>
<evidence type="ECO:0000313" key="6">
    <source>
        <dbReference type="EMBL" id="ADE77633.1"/>
    </source>
</evidence>
<keyword evidence="3 4" id="KW-0408">Iron</keyword>
<dbReference type="Gene3D" id="2.60.120.330">
    <property type="entry name" value="B-lactam Antibiotic, Isopenicillin N Synthase, Chain"/>
    <property type="match status" value="1"/>
</dbReference>